<proteinExistence type="predicted"/>
<reference evidence="3 4" key="1">
    <citation type="submission" date="2021-01" db="EMBL/GenBank/DDBJ databases">
        <title>Whole genome shotgun sequence of Cellulomonas oligotrophica NBRC 109435.</title>
        <authorList>
            <person name="Komaki H."/>
            <person name="Tamura T."/>
        </authorList>
    </citation>
    <scope>NUCLEOTIDE SEQUENCE [LARGE SCALE GENOMIC DNA]</scope>
    <source>
        <strain evidence="3 4">NBRC 109435</strain>
    </source>
</reference>
<evidence type="ECO:0000256" key="1">
    <source>
        <dbReference type="ARBA" id="ARBA00022676"/>
    </source>
</evidence>
<protein>
    <recommendedName>
        <fullName evidence="5">Glycosyl transferase family 1 domain-containing protein</fullName>
    </recommendedName>
</protein>
<sequence>MPVPQGTTGAGAPARTVRPSTVRLPRVRLYETVRTAHLERAHELAPASIVYRRRRYDFDADLAAGLDLVEAGPLRAAWVLARSDVREVEVNEPLMVSSLRRTALALAAVDTAARLRRRPRPVVVTYAIANDDPWRPPARPGLPGRARRALDRWLVGHVARRVDRVVHGTQASLDLYRRLTPALLERAAHTLVPALPAPCPCGPPAPAAGGVLFVGAFEARKGVPELLAAWPSVVARRPDARLTLVGTGPLLDEVRAFAASRDEVTVVVDPPREQVHALQRTHAVAVLLSQRTRTWREQVGLPVVEGLAHGCAVVTTTEGGLAGWLEEHGHRVLDPAAPAADVAAAVVALLDAGRPAADVRADLPAVDGRRAADAWLLPTP</sequence>
<evidence type="ECO:0008006" key="5">
    <source>
        <dbReference type="Google" id="ProtNLM"/>
    </source>
</evidence>
<comment type="caution">
    <text evidence="3">The sequence shown here is derived from an EMBL/GenBank/DDBJ whole genome shotgun (WGS) entry which is preliminary data.</text>
</comment>
<keyword evidence="4" id="KW-1185">Reference proteome</keyword>
<name>A0ABQ4DEB9_9CELL</name>
<keyword evidence="2" id="KW-0808">Transferase</keyword>
<dbReference type="SUPFAM" id="SSF53756">
    <property type="entry name" value="UDP-Glycosyltransferase/glycogen phosphorylase"/>
    <property type="match status" value="1"/>
</dbReference>
<evidence type="ECO:0000313" key="4">
    <source>
        <dbReference type="Proteomes" id="UP000618382"/>
    </source>
</evidence>
<dbReference type="Gene3D" id="3.40.50.2000">
    <property type="entry name" value="Glycogen Phosphorylase B"/>
    <property type="match status" value="1"/>
</dbReference>
<dbReference type="PANTHER" id="PTHR12526">
    <property type="entry name" value="GLYCOSYLTRANSFERASE"/>
    <property type="match status" value="1"/>
</dbReference>
<dbReference type="EMBL" id="BONN01000012">
    <property type="protein sequence ID" value="GIG34073.1"/>
    <property type="molecule type" value="Genomic_DNA"/>
</dbReference>
<evidence type="ECO:0000313" key="3">
    <source>
        <dbReference type="EMBL" id="GIG34073.1"/>
    </source>
</evidence>
<dbReference type="Proteomes" id="UP000618382">
    <property type="component" value="Unassembled WGS sequence"/>
</dbReference>
<gene>
    <name evidence="3" type="ORF">Col01nite_32320</name>
</gene>
<evidence type="ECO:0000256" key="2">
    <source>
        <dbReference type="ARBA" id="ARBA00022679"/>
    </source>
</evidence>
<organism evidence="3 4">
    <name type="scientific">Cellulomonas oligotrophica</name>
    <dbReference type="NCBI Taxonomy" id="931536"/>
    <lineage>
        <taxon>Bacteria</taxon>
        <taxon>Bacillati</taxon>
        <taxon>Actinomycetota</taxon>
        <taxon>Actinomycetes</taxon>
        <taxon>Micrococcales</taxon>
        <taxon>Cellulomonadaceae</taxon>
        <taxon>Cellulomonas</taxon>
    </lineage>
</organism>
<dbReference type="Pfam" id="PF13692">
    <property type="entry name" value="Glyco_trans_1_4"/>
    <property type="match status" value="1"/>
</dbReference>
<accession>A0ABQ4DEB9</accession>
<keyword evidence="1" id="KW-0328">Glycosyltransferase</keyword>
<dbReference type="PANTHER" id="PTHR12526:SF510">
    <property type="entry name" value="D-INOSITOL 3-PHOSPHATE GLYCOSYLTRANSFERASE"/>
    <property type="match status" value="1"/>
</dbReference>